<feature type="active site" description="Acyl-ester intermediate" evidence="7">
    <location>
        <position position="57"/>
    </location>
</feature>
<keyword evidence="2" id="KW-0732">Signal</keyword>
<dbReference type="AlphaFoldDB" id="K2LPA4"/>
<dbReference type="PROSITE" id="PS51724">
    <property type="entry name" value="SPOR"/>
    <property type="match status" value="1"/>
</dbReference>
<dbReference type="Gene3D" id="3.40.710.10">
    <property type="entry name" value="DD-peptidase/beta-lactamase superfamily"/>
    <property type="match status" value="1"/>
</dbReference>
<accession>K2LPA4</accession>
<sequence length="440" mass="46741">MLLSGKIIATLFLSILLMGGGIVQASANSKYAGLVMDAKTGKVLYESSADARRYPASLTKMMTLYLVFDALSAGRISTSTRIPVSRNAAAEPPTNLALKPGQSITVEQAIYGLVTRSANDAATAIAEFLGGSEARFAEMMTAKARQLGMSRTTFKNAHGLPNSQQVSTARDMARLGIALREHHARYYKYFSTRSFTYNKRRYGNHNNLLGRIQGVDGIKTGYTRASGFNLVSSVEANGRSIVAVVMGGRTSRSRDAQMAKLIKEYMGGASTGRDRMLIAKAPGGARTAFASMIPGSRVPLPTDRPEVETLTAYAPEEPVRAVAAAVNVPAAAPRPQEPVRQAAAAVDPMPTASTGGGAVGGWVIQVASMPSEDEALLFLAETEKKAPTVLASVVPITETFEKGGVTYHRARFVGFDSKSAAWGACATLKKKSVSCYAVQQ</sequence>
<evidence type="ECO:0000313" key="11">
    <source>
        <dbReference type="EMBL" id="EKF19549.1"/>
    </source>
</evidence>
<evidence type="ECO:0000256" key="8">
    <source>
        <dbReference type="PIRSR" id="PIRSR618044-2"/>
    </source>
</evidence>
<evidence type="ECO:0000256" key="4">
    <source>
        <dbReference type="ARBA" id="ARBA00022960"/>
    </source>
</evidence>
<dbReference type="PANTHER" id="PTHR21581:SF6">
    <property type="entry name" value="TRAFFICKING PROTEIN PARTICLE COMPLEX SUBUNIT 12"/>
    <property type="match status" value="1"/>
</dbReference>
<feature type="domain" description="SPOR" evidence="10">
    <location>
        <begin position="356"/>
        <end position="440"/>
    </location>
</feature>
<keyword evidence="3" id="KW-0378">Hydrolase</keyword>
<dbReference type="InterPro" id="IPR018044">
    <property type="entry name" value="Peptidase_S11"/>
</dbReference>
<dbReference type="GO" id="GO:0009002">
    <property type="term" value="F:serine-type D-Ala-D-Ala carboxypeptidase activity"/>
    <property type="evidence" value="ECO:0007669"/>
    <property type="project" value="InterPro"/>
</dbReference>
<name>K2LPA4_9HYPH</name>
<dbReference type="STRING" id="391937.NA2_06632"/>
<proteinExistence type="inferred from homology"/>
<dbReference type="Pfam" id="PF05036">
    <property type="entry name" value="SPOR"/>
    <property type="match status" value="1"/>
</dbReference>
<evidence type="ECO:0000256" key="5">
    <source>
        <dbReference type="ARBA" id="ARBA00022984"/>
    </source>
</evidence>
<dbReference type="PRINTS" id="PR00725">
    <property type="entry name" value="DADACBPTASE1"/>
</dbReference>
<dbReference type="InterPro" id="IPR036680">
    <property type="entry name" value="SPOR-like_sf"/>
</dbReference>
<keyword evidence="11" id="KW-0121">Carboxypeptidase</keyword>
<dbReference type="Gene3D" id="3.30.70.1070">
    <property type="entry name" value="Sporulation related repeat"/>
    <property type="match status" value="1"/>
</dbReference>
<dbReference type="InterPro" id="IPR007730">
    <property type="entry name" value="SPOR-like_dom"/>
</dbReference>
<keyword evidence="6" id="KW-0961">Cell wall biogenesis/degradation</keyword>
<dbReference type="GO" id="GO:0042834">
    <property type="term" value="F:peptidoglycan binding"/>
    <property type="evidence" value="ECO:0007669"/>
    <property type="project" value="InterPro"/>
</dbReference>
<dbReference type="GO" id="GO:0008360">
    <property type="term" value="P:regulation of cell shape"/>
    <property type="evidence" value="ECO:0007669"/>
    <property type="project" value="UniProtKB-KW"/>
</dbReference>
<dbReference type="InterPro" id="IPR012338">
    <property type="entry name" value="Beta-lactam/transpept-like"/>
</dbReference>
<dbReference type="GO" id="GO:0009252">
    <property type="term" value="P:peptidoglycan biosynthetic process"/>
    <property type="evidence" value="ECO:0007669"/>
    <property type="project" value="UniProtKB-KW"/>
</dbReference>
<keyword evidence="4" id="KW-0133">Cell shape</keyword>
<dbReference type="eggNOG" id="COG1686">
    <property type="taxonomic scope" value="Bacteria"/>
</dbReference>
<evidence type="ECO:0000256" key="6">
    <source>
        <dbReference type="ARBA" id="ARBA00023316"/>
    </source>
</evidence>
<evidence type="ECO:0000256" key="7">
    <source>
        <dbReference type="PIRSR" id="PIRSR618044-1"/>
    </source>
</evidence>
<evidence type="ECO:0000259" key="10">
    <source>
        <dbReference type="PROSITE" id="PS51724"/>
    </source>
</evidence>
<feature type="binding site" evidence="8">
    <location>
        <position position="219"/>
    </location>
    <ligand>
        <name>substrate</name>
    </ligand>
</feature>
<gene>
    <name evidence="11" type="ORF">NA2_06632</name>
</gene>
<dbReference type="PATRIC" id="fig|391937.3.peg.1363"/>
<comment type="similarity">
    <text evidence="1 9">Belongs to the peptidase S11 family.</text>
</comment>
<dbReference type="SUPFAM" id="SSF56601">
    <property type="entry name" value="beta-lactamase/transpeptidase-like"/>
    <property type="match status" value="1"/>
</dbReference>
<dbReference type="InterPro" id="IPR001967">
    <property type="entry name" value="Peptidase_S11_N"/>
</dbReference>
<feature type="active site" evidence="7">
    <location>
        <position position="117"/>
    </location>
</feature>
<keyword evidence="12" id="KW-1185">Reference proteome</keyword>
<evidence type="ECO:0000256" key="3">
    <source>
        <dbReference type="ARBA" id="ARBA00022801"/>
    </source>
</evidence>
<dbReference type="Proteomes" id="UP000006786">
    <property type="component" value="Unassembled WGS sequence"/>
</dbReference>
<keyword evidence="5" id="KW-0573">Peptidoglycan synthesis</keyword>
<dbReference type="Pfam" id="PF00768">
    <property type="entry name" value="Peptidase_S11"/>
    <property type="match status" value="1"/>
</dbReference>
<dbReference type="GO" id="GO:0006508">
    <property type="term" value="P:proteolysis"/>
    <property type="evidence" value="ECO:0007669"/>
    <property type="project" value="InterPro"/>
</dbReference>
<feature type="active site" description="Proton acceptor" evidence="7">
    <location>
        <position position="60"/>
    </location>
</feature>
<dbReference type="PANTHER" id="PTHR21581">
    <property type="entry name" value="D-ALANYL-D-ALANINE CARBOXYPEPTIDASE"/>
    <property type="match status" value="1"/>
</dbReference>
<evidence type="ECO:0000256" key="9">
    <source>
        <dbReference type="RuleBase" id="RU004016"/>
    </source>
</evidence>
<organism evidence="11 12">
    <name type="scientific">Nitratireductor pacificus pht-3B</name>
    <dbReference type="NCBI Taxonomy" id="391937"/>
    <lineage>
        <taxon>Bacteria</taxon>
        <taxon>Pseudomonadati</taxon>
        <taxon>Pseudomonadota</taxon>
        <taxon>Alphaproteobacteria</taxon>
        <taxon>Hyphomicrobiales</taxon>
        <taxon>Phyllobacteriaceae</taxon>
        <taxon>Nitratireductor</taxon>
    </lineage>
</organism>
<reference evidence="11 12" key="1">
    <citation type="journal article" date="2012" name="J. Bacteriol.">
        <title>Genome Sequence of Nitratireductor pacificus Type Strain pht-3B.</title>
        <authorList>
            <person name="Lai Q."/>
            <person name="Li G."/>
            <person name="Shao Z."/>
        </authorList>
    </citation>
    <scope>NUCLEOTIDE SEQUENCE [LARGE SCALE GENOMIC DNA]</scope>
    <source>
        <strain evidence="12">pht-3B</strain>
    </source>
</reference>
<dbReference type="EMBL" id="AMRM01000006">
    <property type="protein sequence ID" value="EKF19549.1"/>
    <property type="molecule type" value="Genomic_DNA"/>
</dbReference>
<protein>
    <submittedName>
        <fullName evidence="11">Peptidase S11, D-alanyl-D-alanine carboxypeptidase 1</fullName>
    </submittedName>
</protein>
<keyword evidence="11" id="KW-0645">Protease</keyword>
<evidence type="ECO:0000256" key="1">
    <source>
        <dbReference type="ARBA" id="ARBA00007164"/>
    </source>
</evidence>
<evidence type="ECO:0000313" key="12">
    <source>
        <dbReference type="Proteomes" id="UP000006786"/>
    </source>
</evidence>
<evidence type="ECO:0000256" key="2">
    <source>
        <dbReference type="ARBA" id="ARBA00022729"/>
    </source>
</evidence>
<dbReference type="GO" id="GO:0071555">
    <property type="term" value="P:cell wall organization"/>
    <property type="evidence" value="ECO:0007669"/>
    <property type="project" value="UniProtKB-KW"/>
</dbReference>
<comment type="caution">
    <text evidence="11">The sequence shown here is derived from an EMBL/GenBank/DDBJ whole genome shotgun (WGS) entry which is preliminary data.</text>
</comment>